<name>A0A0A0V5R9_SCYTH</name>
<dbReference type="EMBL" id="KF860588">
    <property type="protein sequence ID" value="AIW62532.1"/>
    <property type="molecule type" value="mRNA"/>
</dbReference>
<accession>A0A0A0V5R9</accession>
<proteinExistence type="evidence at transcript level"/>
<sequence length="64" mass="7235">MKLVVLCSLLALLVVCTIDEAWSRSEPAPCGECNKFRCPVIDWCQCGLEMDRCGCCRYCKPCDR</sequence>
<reference evidence="2" key="2">
    <citation type="journal article" date="2014" name="J. Proteome Res.">
        <title>Spit and venom from scytodes spiders: a diverse and distinct cocktail.</title>
        <authorList>
            <person name="Zobel-Thropp P.A."/>
            <person name="Correa S.M."/>
            <person name="Garb J.E."/>
            <person name="Binford G.J."/>
        </authorList>
    </citation>
    <scope>NUCLEOTIDE SEQUENCE</scope>
    <source>
        <tissue evidence="2">Venom gland</tissue>
    </source>
</reference>
<dbReference type="AlphaFoldDB" id="A0A0A0V5R9"/>
<evidence type="ECO:0000313" key="2">
    <source>
        <dbReference type="EMBL" id="AIW62532.1"/>
    </source>
</evidence>
<reference evidence="2" key="1">
    <citation type="submission" date="2013-11" db="EMBL/GenBank/DDBJ databases">
        <authorList>
            <person name="Thropp P.A."/>
            <person name="Correa S.M."/>
            <person name="Garb J.E."/>
            <person name="Binford G.J."/>
        </authorList>
    </citation>
    <scope>NUCLEOTIDE SEQUENCE</scope>
    <source>
        <tissue evidence="2">Venom gland</tissue>
    </source>
</reference>
<feature type="signal peptide" evidence="1">
    <location>
        <begin position="1"/>
        <end position="23"/>
    </location>
</feature>
<feature type="chain" id="PRO_5001978102" evidence="1">
    <location>
        <begin position="24"/>
        <end position="64"/>
    </location>
</feature>
<organism evidence="2">
    <name type="scientific">Scytodes thoracica</name>
    <name type="common">Spitting spider</name>
    <name type="synonym">Aranea thoracica</name>
    <dbReference type="NCBI Taxonomy" id="1112478"/>
    <lineage>
        <taxon>Eukaryota</taxon>
        <taxon>Metazoa</taxon>
        <taxon>Ecdysozoa</taxon>
        <taxon>Arthropoda</taxon>
        <taxon>Chelicerata</taxon>
        <taxon>Arachnida</taxon>
        <taxon>Araneae</taxon>
        <taxon>Araneomorphae</taxon>
        <taxon>Haplogynae</taxon>
        <taxon>Scytodoidea</taxon>
        <taxon>Scytodidae</taxon>
        <taxon>Scytodes</taxon>
    </lineage>
</organism>
<protein>
    <submittedName>
        <fullName evidence="2">Venom peptide U7-SYTX-Sth1a</fullName>
    </submittedName>
</protein>
<evidence type="ECO:0000256" key="1">
    <source>
        <dbReference type="SAM" id="SignalP"/>
    </source>
</evidence>
<keyword evidence="1" id="KW-0732">Signal</keyword>